<evidence type="ECO:0000256" key="4">
    <source>
        <dbReference type="ARBA" id="ARBA00009894"/>
    </source>
</evidence>
<dbReference type="CDD" id="cd05006">
    <property type="entry name" value="SIS_GmhA"/>
    <property type="match status" value="1"/>
</dbReference>
<comment type="subcellular location">
    <subcellularLocation>
        <location evidence="3 10">Cytoplasm</location>
    </subcellularLocation>
</comment>
<dbReference type="GO" id="GO:2001061">
    <property type="term" value="P:D-glycero-D-manno-heptose 7-phosphate biosynthetic process"/>
    <property type="evidence" value="ECO:0007669"/>
    <property type="project" value="UniProtKB-UniPathway"/>
</dbReference>
<dbReference type="GO" id="GO:0097367">
    <property type="term" value="F:carbohydrate derivative binding"/>
    <property type="evidence" value="ECO:0007669"/>
    <property type="project" value="InterPro"/>
</dbReference>
<dbReference type="UniPathway" id="UPA00041">
    <property type="reaction ID" value="UER00436"/>
</dbReference>
<dbReference type="GO" id="GO:0008968">
    <property type="term" value="F:D-sedoheptulose 7-phosphate isomerase activity"/>
    <property type="evidence" value="ECO:0007669"/>
    <property type="project" value="UniProtKB-UniRule"/>
</dbReference>
<dbReference type="OrthoDB" id="9810929at2"/>
<sequence>METDVRSQIAATQALMGAMLADAELLGATVAAAQACIDCLRAGNKILLAGNGGSAADAQHIAAELVGRFKVERAGLAAIALTTDTSILTAVGNDYGFDRLFARQVEALGRPADVLIAYSTSGRSANILRGLEAARSGGLVTVGLTGNRGEPMVEFCDYLLAVPSGETPKIQEGHLVLGHVLCGLIEHAFTTGIELRQGR</sequence>
<evidence type="ECO:0000256" key="10">
    <source>
        <dbReference type="HAMAP-Rule" id="MF_00067"/>
    </source>
</evidence>
<dbReference type="GO" id="GO:0008270">
    <property type="term" value="F:zinc ion binding"/>
    <property type="evidence" value="ECO:0007669"/>
    <property type="project" value="UniProtKB-UniRule"/>
</dbReference>
<comment type="catalytic activity">
    <reaction evidence="1 10">
        <text>2 D-sedoheptulose 7-phosphate = D-glycero-alpha-D-manno-heptose 7-phosphate + D-glycero-beta-D-manno-heptose 7-phosphate</text>
        <dbReference type="Rhea" id="RHEA:27489"/>
        <dbReference type="ChEBI" id="CHEBI:57483"/>
        <dbReference type="ChEBI" id="CHEBI:60203"/>
        <dbReference type="ChEBI" id="CHEBI:60204"/>
        <dbReference type="EC" id="5.3.1.28"/>
    </reaction>
</comment>
<dbReference type="Gene3D" id="3.40.50.10490">
    <property type="entry name" value="Glucose-6-phosphate isomerase like protein, domain 1"/>
    <property type="match status" value="1"/>
</dbReference>
<evidence type="ECO:0000256" key="2">
    <source>
        <dbReference type="ARBA" id="ARBA00003172"/>
    </source>
</evidence>
<dbReference type="HAMAP" id="MF_00067">
    <property type="entry name" value="GmhA"/>
    <property type="match status" value="1"/>
</dbReference>
<feature type="binding site" evidence="10">
    <location>
        <position position="171"/>
    </location>
    <ligand>
        <name>substrate</name>
    </ligand>
</feature>
<dbReference type="PANTHER" id="PTHR30390">
    <property type="entry name" value="SEDOHEPTULOSE 7-PHOSPHATE ISOMERASE / DNAA INITIATOR-ASSOCIATING FACTOR FOR REPLICATION INITIATION"/>
    <property type="match status" value="1"/>
</dbReference>
<dbReference type="RefSeq" id="WP_091332715.1">
    <property type="nucleotide sequence ID" value="NZ_FNOW01000011.1"/>
</dbReference>
<dbReference type="InterPro" id="IPR001347">
    <property type="entry name" value="SIS_dom"/>
</dbReference>
<evidence type="ECO:0000256" key="8">
    <source>
        <dbReference type="ARBA" id="ARBA00023235"/>
    </source>
</evidence>
<comment type="miscellaneous">
    <text evidence="10">The reaction produces a racemic mixture of D-glycero-alpha-D-manno-heptose 7-phosphate and D-glycero-beta-D-manno-heptose 7-phosphate.</text>
</comment>
<gene>
    <name evidence="10" type="primary">gmhA</name>
    <name evidence="12" type="ORF">SAMN05421644_1114</name>
</gene>
<feature type="binding site" evidence="10">
    <location>
        <begin position="119"/>
        <end position="121"/>
    </location>
    <ligand>
        <name>substrate</name>
    </ligand>
</feature>
<evidence type="ECO:0000256" key="7">
    <source>
        <dbReference type="ARBA" id="ARBA00022833"/>
    </source>
</evidence>
<dbReference type="EC" id="5.3.1.28" evidence="10"/>
<dbReference type="STRING" id="61595.SAMN05421644_1114"/>
<evidence type="ECO:0000256" key="9">
    <source>
        <dbReference type="ARBA" id="ARBA00023277"/>
    </source>
</evidence>
<dbReference type="InterPro" id="IPR035461">
    <property type="entry name" value="GmhA/DiaA"/>
</dbReference>
<protein>
    <recommendedName>
        <fullName evidence="10">Phosphoheptose isomerase</fullName>
        <ecNumber evidence="10">5.3.1.28</ecNumber>
    </recommendedName>
    <alternativeName>
        <fullName evidence="10">Sedoheptulose 7-phosphate isomerase</fullName>
    </alternativeName>
</protein>
<dbReference type="EMBL" id="FNOW01000011">
    <property type="protein sequence ID" value="SDX72471.1"/>
    <property type="molecule type" value="Genomic_DNA"/>
</dbReference>
<evidence type="ECO:0000256" key="6">
    <source>
        <dbReference type="ARBA" id="ARBA00022723"/>
    </source>
</evidence>
<dbReference type="PANTHER" id="PTHR30390:SF6">
    <property type="entry name" value="DNAA INITIATOR-ASSOCIATING PROTEIN DIAA"/>
    <property type="match status" value="1"/>
</dbReference>
<feature type="domain" description="SIS" evidence="11">
    <location>
        <begin position="36"/>
        <end position="198"/>
    </location>
</feature>
<keyword evidence="13" id="KW-1185">Reference proteome</keyword>
<feature type="binding site" evidence="10">
    <location>
        <begin position="93"/>
        <end position="94"/>
    </location>
    <ligand>
        <name>substrate</name>
    </ligand>
</feature>
<dbReference type="AlphaFoldDB" id="A0A1H3E1B7"/>
<keyword evidence="9 10" id="KW-0119">Carbohydrate metabolism</keyword>
<evidence type="ECO:0000259" key="11">
    <source>
        <dbReference type="PROSITE" id="PS51464"/>
    </source>
</evidence>
<feature type="binding site" evidence="10">
    <location>
        <begin position="51"/>
        <end position="53"/>
    </location>
    <ligand>
        <name>substrate</name>
    </ligand>
</feature>
<dbReference type="GO" id="GO:0005737">
    <property type="term" value="C:cytoplasm"/>
    <property type="evidence" value="ECO:0007669"/>
    <property type="project" value="UniProtKB-SubCell"/>
</dbReference>
<feature type="binding site" evidence="10">
    <location>
        <position position="171"/>
    </location>
    <ligand>
        <name>Zn(2+)</name>
        <dbReference type="ChEBI" id="CHEBI:29105"/>
    </ligand>
</feature>
<keyword evidence="5 10" id="KW-0963">Cytoplasm</keyword>
<keyword evidence="6 10" id="KW-0479">Metal-binding</keyword>
<feature type="binding site" evidence="10">
    <location>
        <position position="124"/>
    </location>
    <ligand>
        <name>substrate</name>
    </ligand>
</feature>
<feature type="binding site" evidence="10">
    <location>
        <position position="64"/>
    </location>
    <ligand>
        <name>Zn(2+)</name>
        <dbReference type="ChEBI" id="CHEBI:29105"/>
    </ligand>
</feature>
<reference evidence="13" key="1">
    <citation type="submission" date="2016-10" db="EMBL/GenBank/DDBJ databases">
        <authorList>
            <person name="Varghese N."/>
            <person name="Submissions S."/>
        </authorList>
    </citation>
    <scope>NUCLEOTIDE SEQUENCE [LARGE SCALE GENOMIC DNA]</scope>
    <source>
        <strain evidence="13">DSM 173</strain>
    </source>
</reference>
<evidence type="ECO:0000256" key="1">
    <source>
        <dbReference type="ARBA" id="ARBA00000348"/>
    </source>
</evidence>
<dbReference type="GO" id="GO:0005975">
    <property type="term" value="P:carbohydrate metabolic process"/>
    <property type="evidence" value="ECO:0007669"/>
    <property type="project" value="UniProtKB-UniRule"/>
</dbReference>
<dbReference type="InterPro" id="IPR046348">
    <property type="entry name" value="SIS_dom_sf"/>
</dbReference>
<dbReference type="SUPFAM" id="SSF53697">
    <property type="entry name" value="SIS domain"/>
    <property type="match status" value="1"/>
</dbReference>
<comment type="function">
    <text evidence="2 10">Catalyzes the isomerization of sedoheptulose 7-phosphate in D-glycero-D-manno-heptose 7-phosphate.</text>
</comment>
<feature type="binding site" evidence="10">
    <location>
        <position position="60"/>
    </location>
    <ligand>
        <name>Zn(2+)</name>
        <dbReference type="ChEBI" id="CHEBI:29105"/>
    </ligand>
</feature>
<organism evidence="12 13">
    <name type="scientific">Allochromatium warmingii</name>
    <name type="common">Chromatium warmingii</name>
    <dbReference type="NCBI Taxonomy" id="61595"/>
    <lineage>
        <taxon>Bacteria</taxon>
        <taxon>Pseudomonadati</taxon>
        <taxon>Pseudomonadota</taxon>
        <taxon>Gammaproteobacteria</taxon>
        <taxon>Chromatiales</taxon>
        <taxon>Chromatiaceae</taxon>
        <taxon>Allochromatium</taxon>
    </lineage>
</organism>
<comment type="similarity">
    <text evidence="4 10">Belongs to the SIS family. GmhA subfamily.</text>
</comment>
<feature type="binding site" evidence="10">
    <location>
        <position position="64"/>
    </location>
    <ligand>
        <name>substrate</name>
    </ligand>
</feature>
<dbReference type="InterPro" id="IPR004515">
    <property type="entry name" value="Phosphoheptose_Isoase"/>
</dbReference>
<feature type="binding site" evidence="10">
    <location>
        <position position="179"/>
    </location>
    <ligand>
        <name>Zn(2+)</name>
        <dbReference type="ChEBI" id="CHEBI:29105"/>
    </ligand>
</feature>
<keyword evidence="7 10" id="KW-0862">Zinc</keyword>
<dbReference type="PROSITE" id="PS51464">
    <property type="entry name" value="SIS"/>
    <property type="match status" value="1"/>
</dbReference>
<comment type="cofactor">
    <cofactor evidence="10">
        <name>Zn(2+)</name>
        <dbReference type="ChEBI" id="CHEBI:29105"/>
    </cofactor>
    <text evidence="10">Binds 1 zinc ion per subunit.</text>
</comment>
<accession>A0A1H3E1B7</accession>
<comment type="subunit">
    <text evidence="10">Homotetramer.</text>
</comment>
<name>A0A1H3E1B7_ALLWA</name>
<comment type="pathway">
    <text evidence="10">Carbohydrate biosynthesis; D-glycero-D-manno-heptose 7-phosphate biosynthesis; D-glycero-alpha-D-manno-heptose 7-phosphate and D-glycero-beta-D-manno-heptose 7-phosphate from sedoheptulose 7-phosphate: step 1/1.</text>
</comment>
<dbReference type="Proteomes" id="UP000198672">
    <property type="component" value="Unassembled WGS sequence"/>
</dbReference>
<keyword evidence="8 10" id="KW-0413">Isomerase</keyword>
<proteinExistence type="inferred from homology"/>
<evidence type="ECO:0000313" key="13">
    <source>
        <dbReference type="Proteomes" id="UP000198672"/>
    </source>
</evidence>
<dbReference type="InterPro" id="IPR050099">
    <property type="entry name" value="SIS_GmhA/DiaA_subfam"/>
</dbReference>
<evidence type="ECO:0000256" key="3">
    <source>
        <dbReference type="ARBA" id="ARBA00004496"/>
    </source>
</evidence>
<evidence type="ECO:0000256" key="5">
    <source>
        <dbReference type="ARBA" id="ARBA00022490"/>
    </source>
</evidence>
<dbReference type="Pfam" id="PF13580">
    <property type="entry name" value="SIS_2"/>
    <property type="match status" value="1"/>
</dbReference>
<evidence type="ECO:0000313" key="12">
    <source>
        <dbReference type="EMBL" id="SDX72471.1"/>
    </source>
</evidence>